<keyword evidence="3" id="KW-0547">Nucleotide-binding</keyword>
<organism evidence="9 10">
    <name type="scientific">Collinsella ihumii</name>
    <dbReference type="NCBI Taxonomy" id="1720204"/>
    <lineage>
        <taxon>Bacteria</taxon>
        <taxon>Bacillati</taxon>
        <taxon>Actinomycetota</taxon>
        <taxon>Coriobacteriia</taxon>
        <taxon>Coriobacteriales</taxon>
        <taxon>Coriobacteriaceae</taxon>
        <taxon>Collinsella</taxon>
    </lineage>
</organism>
<dbReference type="GO" id="GO:0006542">
    <property type="term" value="P:glutamine biosynthetic process"/>
    <property type="evidence" value="ECO:0007669"/>
    <property type="project" value="InterPro"/>
</dbReference>
<dbReference type="PANTHER" id="PTHR43785:SF12">
    <property type="entry name" value="TYPE-1 GLUTAMINE SYNTHETASE 2"/>
    <property type="match status" value="1"/>
</dbReference>
<gene>
    <name evidence="9" type="ORF">K8U80_06585</name>
</gene>
<feature type="domain" description="GS catalytic" evidence="8">
    <location>
        <begin position="109"/>
        <end position="448"/>
    </location>
</feature>
<feature type="domain" description="GS beta-grasp" evidence="7">
    <location>
        <begin position="17"/>
        <end position="102"/>
    </location>
</feature>
<comment type="caution">
    <text evidence="9">The sequence shown here is derived from an EMBL/GenBank/DDBJ whole genome shotgun (WGS) entry which is preliminary data.</text>
</comment>
<evidence type="ECO:0000313" key="9">
    <source>
        <dbReference type="EMBL" id="HJG31047.1"/>
    </source>
</evidence>
<dbReference type="SUPFAM" id="SSF55931">
    <property type="entry name" value="Glutamine synthetase/guanido kinase"/>
    <property type="match status" value="1"/>
</dbReference>
<sequence length="448" mass="50199">MDKSQNIDFVLRTVEERDIRFVRLWFVDVLGRLKSFAISPEDLEVAFEEGIGFDGSAIEGFTAPEEADMLAFPDPSTFQVLPWRPSSDGVARIFCDVCTPDRKPFDGDPRNCLRRMFYKAEEAGYIMNVGAELEYYYFPDEHTVAPLDNVGYFDLLPSDSARDVRRSTVLTLEKMSVPVEYTFHSSGPSQHGISLRHAEALTMSDAIMTAKHIIRLEAYEAGIHASFMPKPMANEASSAMFLHQSLFDYDGNNVFYGEDDPVYHLSPIAKSYMAGILMHAGEISAITNPTVNSYKRLATGKSSSPTPTHATWGLRNRAAMIRIPIYKPGKQLSTRIELRSPDPMANPYLACAVTLAAGLDGIKRGLRLPAETELTDAGLSDLELRELGCAPLPRNLQEALDIFENSLLMKDALGEHIHSFFLKKKRKEWEKYASSITEWELKQYLASS</sequence>
<evidence type="ECO:0000256" key="6">
    <source>
        <dbReference type="RuleBase" id="RU000384"/>
    </source>
</evidence>
<dbReference type="SMART" id="SM01230">
    <property type="entry name" value="Gln-synt_C"/>
    <property type="match status" value="1"/>
</dbReference>
<dbReference type="Pfam" id="PF00120">
    <property type="entry name" value="Gln-synt_C"/>
    <property type="match status" value="1"/>
</dbReference>
<evidence type="ECO:0000256" key="3">
    <source>
        <dbReference type="ARBA" id="ARBA00022741"/>
    </source>
</evidence>
<evidence type="ECO:0000256" key="1">
    <source>
        <dbReference type="ARBA" id="ARBA00009897"/>
    </source>
</evidence>
<keyword evidence="4" id="KW-0067">ATP-binding</keyword>
<evidence type="ECO:0000256" key="4">
    <source>
        <dbReference type="ARBA" id="ARBA00022840"/>
    </source>
</evidence>
<dbReference type="InterPro" id="IPR036651">
    <property type="entry name" value="Gln_synt_N_sf"/>
</dbReference>
<reference evidence="9" key="2">
    <citation type="submission" date="2021-09" db="EMBL/GenBank/DDBJ databases">
        <authorList>
            <person name="Gilroy R."/>
        </authorList>
    </citation>
    <scope>NUCLEOTIDE SEQUENCE</scope>
    <source>
        <strain evidence="9">ChiGjej2B2-7701</strain>
    </source>
</reference>
<dbReference type="GO" id="GO:0004356">
    <property type="term" value="F:glutamine synthetase activity"/>
    <property type="evidence" value="ECO:0007669"/>
    <property type="project" value="InterPro"/>
</dbReference>
<proteinExistence type="inferred from homology"/>
<dbReference type="GO" id="GO:0005524">
    <property type="term" value="F:ATP binding"/>
    <property type="evidence" value="ECO:0007669"/>
    <property type="project" value="UniProtKB-KW"/>
</dbReference>
<comment type="similarity">
    <text evidence="1 5 6">Belongs to the glutamine synthetase family.</text>
</comment>
<evidence type="ECO:0000256" key="5">
    <source>
        <dbReference type="PROSITE-ProRule" id="PRU01330"/>
    </source>
</evidence>
<dbReference type="InterPro" id="IPR008146">
    <property type="entry name" value="Gln_synth_cat_dom"/>
</dbReference>
<dbReference type="PROSITE" id="PS51987">
    <property type="entry name" value="GS_CATALYTIC"/>
    <property type="match status" value="1"/>
</dbReference>
<dbReference type="InterPro" id="IPR008147">
    <property type="entry name" value="Gln_synt_N"/>
</dbReference>
<protein>
    <submittedName>
        <fullName evidence="9">Glutamine synthetase family protein</fullName>
    </submittedName>
</protein>
<dbReference type="EMBL" id="DYVF01000042">
    <property type="protein sequence ID" value="HJG31047.1"/>
    <property type="molecule type" value="Genomic_DNA"/>
</dbReference>
<evidence type="ECO:0000259" key="8">
    <source>
        <dbReference type="PROSITE" id="PS51987"/>
    </source>
</evidence>
<reference evidence="9" key="1">
    <citation type="journal article" date="2021" name="PeerJ">
        <title>Extensive microbial diversity within the chicken gut microbiome revealed by metagenomics and culture.</title>
        <authorList>
            <person name="Gilroy R."/>
            <person name="Ravi A."/>
            <person name="Getino M."/>
            <person name="Pursley I."/>
            <person name="Horton D.L."/>
            <person name="Alikhan N.F."/>
            <person name="Baker D."/>
            <person name="Gharbi K."/>
            <person name="Hall N."/>
            <person name="Watson M."/>
            <person name="Adriaenssens E.M."/>
            <person name="Foster-Nyarko E."/>
            <person name="Jarju S."/>
            <person name="Secka A."/>
            <person name="Antonio M."/>
            <person name="Oren A."/>
            <person name="Chaudhuri R.R."/>
            <person name="La Ragione R."/>
            <person name="Hildebrand F."/>
            <person name="Pallen M.J."/>
        </authorList>
    </citation>
    <scope>NUCLEOTIDE SEQUENCE</scope>
    <source>
        <strain evidence="9">ChiGjej2B2-7701</strain>
    </source>
</reference>
<evidence type="ECO:0000313" key="10">
    <source>
        <dbReference type="Proteomes" id="UP000746751"/>
    </source>
</evidence>
<dbReference type="SUPFAM" id="SSF54368">
    <property type="entry name" value="Glutamine synthetase, N-terminal domain"/>
    <property type="match status" value="1"/>
</dbReference>
<dbReference type="Proteomes" id="UP000746751">
    <property type="component" value="Unassembled WGS sequence"/>
</dbReference>
<dbReference type="AlphaFoldDB" id="A0A921LRI0"/>
<dbReference type="Gene3D" id="3.30.590.10">
    <property type="entry name" value="Glutamine synthetase/guanido kinase, catalytic domain"/>
    <property type="match status" value="1"/>
</dbReference>
<dbReference type="PANTHER" id="PTHR43785">
    <property type="entry name" value="GAMMA-GLUTAMYLPUTRESCINE SYNTHETASE"/>
    <property type="match status" value="1"/>
</dbReference>
<keyword evidence="2" id="KW-0436">Ligase</keyword>
<accession>A0A921LRI0</accession>
<dbReference type="Gene3D" id="3.10.20.70">
    <property type="entry name" value="Glutamine synthetase, N-terminal domain"/>
    <property type="match status" value="1"/>
</dbReference>
<name>A0A921LRI0_9ACTN</name>
<dbReference type="Pfam" id="PF03951">
    <property type="entry name" value="Gln-synt_N"/>
    <property type="match status" value="1"/>
</dbReference>
<dbReference type="PROSITE" id="PS51986">
    <property type="entry name" value="GS_BETA_GRASP"/>
    <property type="match status" value="1"/>
</dbReference>
<evidence type="ECO:0000256" key="2">
    <source>
        <dbReference type="ARBA" id="ARBA00022598"/>
    </source>
</evidence>
<dbReference type="InterPro" id="IPR014746">
    <property type="entry name" value="Gln_synth/guanido_kin_cat_dom"/>
</dbReference>
<evidence type="ECO:0000259" key="7">
    <source>
        <dbReference type="PROSITE" id="PS51986"/>
    </source>
</evidence>